<evidence type="ECO:0000256" key="1">
    <source>
        <dbReference type="ARBA" id="ARBA00022603"/>
    </source>
</evidence>
<keyword evidence="3" id="KW-0949">S-adenosyl-L-methionine</keyword>
<dbReference type="GO" id="GO:0008171">
    <property type="term" value="F:O-methyltransferase activity"/>
    <property type="evidence" value="ECO:0007669"/>
    <property type="project" value="InterPro"/>
</dbReference>
<dbReference type="KEGG" id="tgi:RBB81_10700"/>
<dbReference type="PROSITE" id="PS51682">
    <property type="entry name" value="SAM_OMT_I"/>
    <property type="match status" value="1"/>
</dbReference>
<dbReference type="Pfam" id="PF01596">
    <property type="entry name" value="Methyltransf_3"/>
    <property type="match status" value="1"/>
</dbReference>
<dbReference type="GO" id="GO:0032259">
    <property type="term" value="P:methylation"/>
    <property type="evidence" value="ECO:0007669"/>
    <property type="project" value="UniProtKB-KW"/>
</dbReference>
<name>A0AAU7Z5Z5_9BACT</name>
<proteinExistence type="predicted"/>
<protein>
    <submittedName>
        <fullName evidence="4">O-methyltransferase</fullName>
        <ecNumber evidence="4">2.1.1.-</ecNumber>
    </submittedName>
</protein>
<gene>
    <name evidence="4" type="ORF">RBB81_10700</name>
</gene>
<keyword evidence="1 4" id="KW-0489">Methyltransferase</keyword>
<dbReference type="AlphaFoldDB" id="A0AAU7Z5Z5"/>
<dbReference type="SUPFAM" id="SSF53335">
    <property type="entry name" value="S-adenosyl-L-methionine-dependent methyltransferases"/>
    <property type="match status" value="1"/>
</dbReference>
<dbReference type="RefSeq" id="WP_353073688.1">
    <property type="nucleotide sequence ID" value="NZ_CP132938.1"/>
</dbReference>
<dbReference type="PANTHER" id="PTHR10509:SF14">
    <property type="entry name" value="CAFFEOYL-COA O-METHYLTRANSFERASE 3-RELATED"/>
    <property type="match status" value="1"/>
</dbReference>
<dbReference type="EC" id="2.1.1.-" evidence="4"/>
<reference evidence="4" key="2">
    <citation type="journal article" date="2024" name="Environ. Microbiol.">
        <title>Genome analysis and description of Tunturibacter gen. nov. expands the diversity of Terriglobia in tundra soils.</title>
        <authorList>
            <person name="Messyasz A."/>
            <person name="Mannisto M.K."/>
            <person name="Kerkhof L.J."/>
            <person name="Haggblom M.M."/>
        </authorList>
    </citation>
    <scope>NUCLEOTIDE SEQUENCE</scope>
    <source>
        <strain evidence="4">M8UP39</strain>
    </source>
</reference>
<dbReference type="InterPro" id="IPR029063">
    <property type="entry name" value="SAM-dependent_MTases_sf"/>
</dbReference>
<organism evidence="4">
    <name type="scientific">Tunturiibacter gelidiferens</name>
    <dbReference type="NCBI Taxonomy" id="3069689"/>
    <lineage>
        <taxon>Bacteria</taxon>
        <taxon>Pseudomonadati</taxon>
        <taxon>Acidobacteriota</taxon>
        <taxon>Terriglobia</taxon>
        <taxon>Terriglobales</taxon>
        <taxon>Acidobacteriaceae</taxon>
        <taxon>Tunturiibacter</taxon>
    </lineage>
</organism>
<dbReference type="InterPro" id="IPR002935">
    <property type="entry name" value="SAM_O-MeTrfase"/>
</dbReference>
<dbReference type="GO" id="GO:0008757">
    <property type="term" value="F:S-adenosylmethionine-dependent methyltransferase activity"/>
    <property type="evidence" value="ECO:0007669"/>
    <property type="project" value="TreeGrafter"/>
</dbReference>
<reference evidence="4" key="1">
    <citation type="submission" date="2023-08" db="EMBL/GenBank/DDBJ databases">
        <authorList>
            <person name="Messyasz A."/>
            <person name="Mannisto M.K."/>
            <person name="Kerkhof L.J."/>
            <person name="Haggblom M."/>
        </authorList>
    </citation>
    <scope>NUCLEOTIDE SEQUENCE</scope>
    <source>
        <strain evidence="4">M8UP39</strain>
    </source>
</reference>
<dbReference type="Gene3D" id="3.40.50.150">
    <property type="entry name" value="Vaccinia Virus protein VP39"/>
    <property type="match status" value="1"/>
</dbReference>
<dbReference type="EMBL" id="CP132938">
    <property type="protein sequence ID" value="XCB24371.1"/>
    <property type="molecule type" value="Genomic_DNA"/>
</dbReference>
<dbReference type="CDD" id="cd02440">
    <property type="entry name" value="AdoMet_MTases"/>
    <property type="match status" value="1"/>
</dbReference>
<evidence type="ECO:0000313" key="4">
    <source>
        <dbReference type="EMBL" id="XCB24371.1"/>
    </source>
</evidence>
<accession>A0AAU7Z5Z5</accession>
<dbReference type="InterPro" id="IPR050362">
    <property type="entry name" value="Cation-dep_OMT"/>
</dbReference>
<dbReference type="PANTHER" id="PTHR10509">
    <property type="entry name" value="O-METHYLTRANSFERASE-RELATED"/>
    <property type="match status" value="1"/>
</dbReference>
<sequence length="224" mass="23969">MNQDLWTSVDRFLTDTLVHPDQALDEAVRVNADAGLPAIDVAPNQGKFLHLLARIHKAKRILEVGTLGGYSTIWLARALPPDGTLITLELNPTHASVAAANIKRAGLSSLVDLRVGSALESLANLHAQKAAPFDLIFLDADKPNNPSYLEWAIKLSRPGTVIIGDNVIRDGAILDPNSSDPGVSGTRTFLERLGNHPRLDATALQTVGSKGYDGFAIAIVNESE</sequence>
<keyword evidence="2 4" id="KW-0808">Transferase</keyword>
<evidence type="ECO:0000256" key="2">
    <source>
        <dbReference type="ARBA" id="ARBA00022679"/>
    </source>
</evidence>
<evidence type="ECO:0000256" key="3">
    <source>
        <dbReference type="ARBA" id="ARBA00022691"/>
    </source>
</evidence>